<keyword evidence="3" id="KW-1185">Reference proteome</keyword>
<reference evidence="2" key="1">
    <citation type="journal article" date="2020" name="Stud. Mycol.">
        <title>101 Dothideomycetes genomes: a test case for predicting lifestyles and emergence of pathogens.</title>
        <authorList>
            <person name="Haridas S."/>
            <person name="Albert R."/>
            <person name="Binder M."/>
            <person name="Bloem J."/>
            <person name="Labutti K."/>
            <person name="Salamov A."/>
            <person name="Andreopoulos B."/>
            <person name="Baker S."/>
            <person name="Barry K."/>
            <person name="Bills G."/>
            <person name="Bluhm B."/>
            <person name="Cannon C."/>
            <person name="Castanera R."/>
            <person name="Culley D."/>
            <person name="Daum C."/>
            <person name="Ezra D."/>
            <person name="Gonzalez J."/>
            <person name="Henrissat B."/>
            <person name="Kuo A."/>
            <person name="Liang C."/>
            <person name="Lipzen A."/>
            <person name="Lutzoni F."/>
            <person name="Magnuson J."/>
            <person name="Mondo S."/>
            <person name="Nolan M."/>
            <person name="Ohm R."/>
            <person name="Pangilinan J."/>
            <person name="Park H.-J."/>
            <person name="Ramirez L."/>
            <person name="Alfaro M."/>
            <person name="Sun H."/>
            <person name="Tritt A."/>
            <person name="Yoshinaga Y."/>
            <person name="Zwiers L.-H."/>
            <person name="Turgeon B."/>
            <person name="Goodwin S."/>
            <person name="Spatafora J."/>
            <person name="Crous P."/>
            <person name="Grigoriev I."/>
        </authorList>
    </citation>
    <scope>NUCLEOTIDE SEQUENCE</scope>
    <source>
        <strain evidence="2">CBS 627.86</strain>
    </source>
</reference>
<sequence>MHRSYLTIFAISIAVFLIAQPVSALSSEVSLTDFNRLIKAVRDMIKVQVELHFARHEILRHSHQEKLICLIAQT</sequence>
<feature type="signal peptide" evidence="1">
    <location>
        <begin position="1"/>
        <end position="24"/>
    </location>
</feature>
<protein>
    <recommendedName>
        <fullName evidence="4">Fungal N-terminal domain-containing protein</fullName>
    </recommendedName>
</protein>
<keyword evidence="1" id="KW-0732">Signal</keyword>
<evidence type="ECO:0000313" key="2">
    <source>
        <dbReference type="EMBL" id="KAF2119393.1"/>
    </source>
</evidence>
<dbReference type="AlphaFoldDB" id="A0A6A5ZKL6"/>
<evidence type="ECO:0000313" key="3">
    <source>
        <dbReference type="Proteomes" id="UP000799770"/>
    </source>
</evidence>
<evidence type="ECO:0000256" key="1">
    <source>
        <dbReference type="SAM" id="SignalP"/>
    </source>
</evidence>
<name>A0A6A5ZKL6_9PLEO</name>
<dbReference type="Proteomes" id="UP000799770">
    <property type="component" value="Unassembled WGS sequence"/>
</dbReference>
<gene>
    <name evidence="2" type="ORF">BDV96DRAFT_567487</name>
</gene>
<organism evidence="2 3">
    <name type="scientific">Lophiotrema nucula</name>
    <dbReference type="NCBI Taxonomy" id="690887"/>
    <lineage>
        <taxon>Eukaryota</taxon>
        <taxon>Fungi</taxon>
        <taxon>Dikarya</taxon>
        <taxon>Ascomycota</taxon>
        <taxon>Pezizomycotina</taxon>
        <taxon>Dothideomycetes</taxon>
        <taxon>Pleosporomycetidae</taxon>
        <taxon>Pleosporales</taxon>
        <taxon>Lophiotremataceae</taxon>
        <taxon>Lophiotrema</taxon>
    </lineage>
</organism>
<evidence type="ECO:0008006" key="4">
    <source>
        <dbReference type="Google" id="ProtNLM"/>
    </source>
</evidence>
<feature type="chain" id="PRO_5025686938" description="Fungal N-terminal domain-containing protein" evidence="1">
    <location>
        <begin position="25"/>
        <end position="74"/>
    </location>
</feature>
<proteinExistence type="predicted"/>
<dbReference type="EMBL" id="ML977315">
    <property type="protein sequence ID" value="KAF2119393.1"/>
    <property type="molecule type" value="Genomic_DNA"/>
</dbReference>
<accession>A0A6A5ZKL6</accession>